<organism evidence="8 9">
    <name type="scientific">Cirrhinus mrigala</name>
    <name type="common">Mrigala</name>
    <dbReference type="NCBI Taxonomy" id="683832"/>
    <lineage>
        <taxon>Eukaryota</taxon>
        <taxon>Metazoa</taxon>
        <taxon>Chordata</taxon>
        <taxon>Craniata</taxon>
        <taxon>Vertebrata</taxon>
        <taxon>Euteleostomi</taxon>
        <taxon>Actinopterygii</taxon>
        <taxon>Neopterygii</taxon>
        <taxon>Teleostei</taxon>
        <taxon>Ostariophysi</taxon>
        <taxon>Cypriniformes</taxon>
        <taxon>Cyprinidae</taxon>
        <taxon>Labeoninae</taxon>
        <taxon>Labeonini</taxon>
        <taxon>Cirrhinus</taxon>
    </lineage>
</organism>
<dbReference type="SUPFAM" id="SSF54511">
    <property type="entry name" value="GFP-like"/>
    <property type="match status" value="1"/>
</dbReference>
<feature type="non-terminal residue" evidence="8">
    <location>
        <position position="1"/>
    </location>
</feature>
<evidence type="ECO:0000313" key="8">
    <source>
        <dbReference type="EMBL" id="KAL0178686.1"/>
    </source>
</evidence>
<comment type="caution">
    <text evidence="8">The sequence shown here is derived from an EMBL/GenBank/DDBJ whole genome shotgun (WGS) entry which is preliminary data.</text>
</comment>
<evidence type="ECO:0000256" key="3">
    <source>
        <dbReference type="ARBA" id="ARBA00022530"/>
    </source>
</evidence>
<dbReference type="PROSITE" id="PS50993">
    <property type="entry name" value="NIDOGEN_G2"/>
    <property type="match status" value="1"/>
</dbReference>
<keyword evidence="4" id="KW-0732">Signal</keyword>
<comment type="subcellular location">
    <subcellularLocation>
        <location evidence="1">Secreted</location>
        <location evidence="1">Extracellular space</location>
        <location evidence="1">Extracellular matrix</location>
    </subcellularLocation>
</comment>
<sequence>ITSSSTREYVINIENHSTQSRSYKFRETITFQGCQYDEAIRAVPSTQMLSVDQVFVMYDRSEQLLRYAMSNKIGDIN</sequence>
<keyword evidence="2" id="KW-0964">Secreted</keyword>
<feature type="non-terminal residue" evidence="8">
    <location>
        <position position="77"/>
    </location>
</feature>
<gene>
    <name evidence="8" type="ORF">M9458_027580</name>
</gene>
<evidence type="ECO:0000256" key="4">
    <source>
        <dbReference type="ARBA" id="ARBA00022729"/>
    </source>
</evidence>
<dbReference type="EMBL" id="JAMKFB020000013">
    <property type="protein sequence ID" value="KAL0178686.1"/>
    <property type="molecule type" value="Genomic_DNA"/>
</dbReference>
<protein>
    <recommendedName>
        <fullName evidence="7">Nidogen G2 beta-barrel domain-containing protein</fullName>
    </recommendedName>
</protein>
<keyword evidence="3" id="KW-0272">Extracellular matrix</keyword>
<dbReference type="AlphaFoldDB" id="A0ABD0PZ13"/>
<keyword evidence="9" id="KW-1185">Reference proteome</keyword>
<dbReference type="InterPro" id="IPR006605">
    <property type="entry name" value="G2_nidogen/fibulin_G2F"/>
</dbReference>
<proteinExistence type="predicted"/>
<accession>A0ABD0PZ13</accession>
<evidence type="ECO:0000256" key="6">
    <source>
        <dbReference type="ARBA" id="ARBA00023180"/>
    </source>
</evidence>
<dbReference type="InterPro" id="IPR009017">
    <property type="entry name" value="GFP"/>
</dbReference>
<evidence type="ECO:0000256" key="1">
    <source>
        <dbReference type="ARBA" id="ARBA00004498"/>
    </source>
</evidence>
<evidence type="ECO:0000256" key="5">
    <source>
        <dbReference type="ARBA" id="ARBA00022837"/>
    </source>
</evidence>
<evidence type="ECO:0000256" key="2">
    <source>
        <dbReference type="ARBA" id="ARBA00022525"/>
    </source>
</evidence>
<evidence type="ECO:0000259" key="7">
    <source>
        <dbReference type="PROSITE" id="PS50993"/>
    </source>
</evidence>
<keyword evidence="5" id="KW-0106">Calcium</keyword>
<feature type="domain" description="Nidogen G2 beta-barrel" evidence="7">
    <location>
        <begin position="1"/>
        <end position="77"/>
    </location>
</feature>
<name>A0ABD0PZ13_CIRMR</name>
<dbReference type="Proteomes" id="UP001529510">
    <property type="component" value="Unassembled WGS sequence"/>
</dbReference>
<reference evidence="8 9" key="1">
    <citation type="submission" date="2024-05" db="EMBL/GenBank/DDBJ databases">
        <title>Genome sequencing and assembly of Indian major carp, Cirrhinus mrigala (Hamilton, 1822).</title>
        <authorList>
            <person name="Mohindra V."/>
            <person name="Chowdhury L.M."/>
            <person name="Lal K."/>
            <person name="Jena J.K."/>
        </authorList>
    </citation>
    <scope>NUCLEOTIDE SEQUENCE [LARGE SCALE GENOMIC DNA]</scope>
    <source>
        <strain evidence="8">CM1030</strain>
        <tissue evidence="8">Blood</tissue>
    </source>
</reference>
<keyword evidence="6" id="KW-0325">Glycoprotein</keyword>
<evidence type="ECO:0000313" key="9">
    <source>
        <dbReference type="Proteomes" id="UP001529510"/>
    </source>
</evidence>
<dbReference type="Gene3D" id="2.40.155.10">
    <property type="entry name" value="Green fluorescent protein"/>
    <property type="match status" value="1"/>
</dbReference>